<keyword evidence="6" id="KW-0547">Nucleotide-binding</keyword>
<evidence type="ECO:0000256" key="11">
    <source>
        <dbReference type="ARBA" id="ARBA00023221"/>
    </source>
</evidence>
<evidence type="ECO:0000256" key="8">
    <source>
        <dbReference type="ARBA" id="ARBA00022840"/>
    </source>
</evidence>
<keyword evidence="5 13" id="KW-0808">Transferase</keyword>
<dbReference type="Pfam" id="PF08544">
    <property type="entry name" value="GHMP_kinases_C"/>
    <property type="match status" value="1"/>
</dbReference>
<evidence type="ECO:0000256" key="10">
    <source>
        <dbReference type="ARBA" id="ARBA00023098"/>
    </source>
</evidence>
<evidence type="ECO:0000256" key="1">
    <source>
        <dbReference type="ARBA" id="ARBA00005017"/>
    </source>
</evidence>
<dbReference type="Pfam" id="PF00288">
    <property type="entry name" value="GHMP_kinases_N"/>
    <property type="match status" value="1"/>
</dbReference>
<dbReference type="FunCoup" id="A0A1C7N222">
    <property type="interactions" value="88"/>
</dbReference>
<keyword evidence="7 13" id="KW-0418">Kinase</keyword>
<evidence type="ECO:0000259" key="15">
    <source>
        <dbReference type="Pfam" id="PF08544"/>
    </source>
</evidence>
<accession>A0A1C7N222</accession>
<dbReference type="GO" id="GO:0005524">
    <property type="term" value="F:ATP binding"/>
    <property type="evidence" value="ECO:0007669"/>
    <property type="project" value="UniProtKB-UniRule"/>
</dbReference>
<dbReference type="Gene3D" id="3.30.70.890">
    <property type="entry name" value="GHMP kinase, C-terminal domain"/>
    <property type="match status" value="1"/>
</dbReference>
<evidence type="ECO:0000259" key="14">
    <source>
        <dbReference type="Pfam" id="PF00288"/>
    </source>
</evidence>
<dbReference type="Gene3D" id="3.30.230.10">
    <property type="match status" value="1"/>
</dbReference>
<name>A0A1C7N222_9FUNG</name>
<dbReference type="SUPFAM" id="SSF54211">
    <property type="entry name" value="Ribosomal protein S5 domain 2-like"/>
    <property type="match status" value="1"/>
</dbReference>
<gene>
    <name evidence="16" type="primary">erg8</name>
    <name evidence="16" type="ORF">A0J61_09215</name>
</gene>
<keyword evidence="10 13" id="KW-0443">Lipid metabolism</keyword>
<dbReference type="NCBIfam" id="TIGR01219">
    <property type="entry name" value="Pmev_kin_ERG8"/>
    <property type="match status" value="1"/>
</dbReference>
<dbReference type="GO" id="GO:0006696">
    <property type="term" value="P:ergosterol biosynthetic process"/>
    <property type="evidence" value="ECO:0007669"/>
    <property type="project" value="TreeGrafter"/>
</dbReference>
<dbReference type="EMBL" id="LUGH01000799">
    <property type="protein sequence ID" value="OBZ82736.1"/>
    <property type="molecule type" value="Genomic_DNA"/>
</dbReference>
<dbReference type="PANTHER" id="PTHR31814:SF2">
    <property type="entry name" value="PHOSPHOMEVALONATE KINASE"/>
    <property type="match status" value="1"/>
</dbReference>
<evidence type="ECO:0000256" key="3">
    <source>
        <dbReference type="ARBA" id="ARBA00012958"/>
    </source>
</evidence>
<feature type="domain" description="GHMP kinase N-terminal" evidence="14">
    <location>
        <begin position="163"/>
        <end position="227"/>
    </location>
</feature>
<reference evidence="16 17" key="1">
    <citation type="submission" date="2016-03" db="EMBL/GenBank/DDBJ databases">
        <title>Choanephora cucurbitarum.</title>
        <authorList>
            <person name="Min B."/>
            <person name="Park H."/>
            <person name="Park J.-H."/>
            <person name="Shin H.-D."/>
            <person name="Choi I.-G."/>
        </authorList>
    </citation>
    <scope>NUCLEOTIDE SEQUENCE [LARGE SCALE GENOMIC DNA]</scope>
    <source>
        <strain evidence="16 17">KUS-F28377</strain>
    </source>
</reference>
<proteinExistence type="inferred from homology"/>
<dbReference type="GO" id="GO:0019287">
    <property type="term" value="P:isopentenyl diphosphate biosynthetic process, mevalonate pathway"/>
    <property type="evidence" value="ECO:0007669"/>
    <property type="project" value="UniProtKB-UniRule"/>
</dbReference>
<evidence type="ECO:0000256" key="2">
    <source>
        <dbReference type="ARBA" id="ARBA00006495"/>
    </source>
</evidence>
<evidence type="ECO:0000256" key="12">
    <source>
        <dbReference type="ARBA" id="ARBA00029326"/>
    </source>
</evidence>
<dbReference type="PIRSF" id="PIRSF017288">
    <property type="entry name" value="PMK_GHMP_euk"/>
    <property type="match status" value="1"/>
</dbReference>
<dbReference type="InterPro" id="IPR035102">
    <property type="entry name" value="Phosphomevalonate_kinase"/>
</dbReference>
<dbReference type="GO" id="GO:0010142">
    <property type="term" value="P:farnesyl diphosphate biosynthetic process, mevalonate pathway"/>
    <property type="evidence" value="ECO:0007669"/>
    <property type="project" value="TreeGrafter"/>
</dbReference>
<dbReference type="InterPro" id="IPR013750">
    <property type="entry name" value="GHMP_kinase_C_dom"/>
</dbReference>
<feature type="domain" description="GHMP kinase C-terminal" evidence="15">
    <location>
        <begin position="370"/>
        <end position="443"/>
    </location>
</feature>
<dbReference type="InterPro" id="IPR020568">
    <property type="entry name" value="Ribosomal_Su5_D2-typ_SF"/>
</dbReference>
<dbReference type="InterPro" id="IPR006204">
    <property type="entry name" value="GHMP_kinase_N_dom"/>
</dbReference>
<evidence type="ECO:0000313" key="17">
    <source>
        <dbReference type="Proteomes" id="UP000093000"/>
    </source>
</evidence>
<dbReference type="AlphaFoldDB" id="A0A1C7N222"/>
<keyword evidence="8" id="KW-0067">ATP-binding</keyword>
<evidence type="ECO:0000256" key="7">
    <source>
        <dbReference type="ARBA" id="ARBA00022777"/>
    </source>
</evidence>
<protein>
    <recommendedName>
        <fullName evidence="3 13">Phosphomevalonate kinase</fullName>
        <ecNumber evidence="3 13">2.7.4.2</ecNumber>
    </recommendedName>
</protein>
<dbReference type="STRING" id="101091.A0A1C7N222"/>
<evidence type="ECO:0000256" key="6">
    <source>
        <dbReference type="ARBA" id="ARBA00022741"/>
    </source>
</evidence>
<evidence type="ECO:0000256" key="13">
    <source>
        <dbReference type="PIRNR" id="PIRNR017288"/>
    </source>
</evidence>
<dbReference type="InterPro" id="IPR036554">
    <property type="entry name" value="GHMP_kinase_C_sf"/>
</dbReference>
<dbReference type="UniPathway" id="UPA00057">
    <property type="reaction ID" value="UER00099"/>
</dbReference>
<dbReference type="InterPro" id="IPR014721">
    <property type="entry name" value="Ribsml_uS5_D2-typ_fold_subgr"/>
</dbReference>
<evidence type="ECO:0000256" key="9">
    <source>
        <dbReference type="ARBA" id="ARBA00022955"/>
    </source>
</evidence>
<keyword evidence="4 13" id="KW-0444">Lipid biosynthesis</keyword>
<dbReference type="InParanoid" id="A0A1C7N222"/>
<evidence type="ECO:0000313" key="16">
    <source>
        <dbReference type="EMBL" id="OBZ82736.1"/>
    </source>
</evidence>
<comment type="catalytic activity">
    <reaction evidence="12">
        <text>(R)-5-phosphomevalonate + ATP = (R)-5-diphosphomevalonate + ADP</text>
        <dbReference type="Rhea" id="RHEA:16341"/>
        <dbReference type="ChEBI" id="CHEBI:30616"/>
        <dbReference type="ChEBI" id="CHEBI:57557"/>
        <dbReference type="ChEBI" id="CHEBI:58146"/>
        <dbReference type="ChEBI" id="CHEBI:456216"/>
        <dbReference type="EC" id="2.7.4.2"/>
    </reaction>
    <physiologicalReaction direction="left-to-right" evidence="12">
        <dbReference type="Rhea" id="RHEA:16342"/>
    </physiologicalReaction>
</comment>
<sequence>MVTDAIIASAPGKVLLTGGYLVLEQAFSGLVIGTSARFYTAIQPDEHHNSNLITVRSPQFENATWQYQVLSSGGLKLEAVKSETQNKFIETCLRFTLEVIYQRIDPASFESFLSKGVIVTIVGDNDFYSQRAQLDTKGLPNTADSLASLEPFCKTHATLSTVHKTGLGSSAALTTSLVAALLLHFKVVSDSLVEREKKLIHNVAQYVHCFAQGKVGSGFDVSSAVWGSHRYRRFNPSILTPIMDKKVDSKTLSNTLDADNQSWDNDVYPFTLPPGFDLMLADIDAGSHTPTLVGKVLGWKKSKPEEAESLWSNLGKYNSLVEQHFRNLAELFENKREQYDETIRACAQLKTTEWHTVEGPVAEEMVGLVQDFDQVRALLREMSRLSEVPIEPAEQTKLLDACMNVPGVAMAGVPGAGGFDAIFCIVLSDQSKSDVRQVWQSWKELSVGPLLSQADSNGVTSVRLDSVPALVRVLR</sequence>
<evidence type="ECO:0000256" key="4">
    <source>
        <dbReference type="ARBA" id="ARBA00022516"/>
    </source>
</evidence>
<keyword evidence="9 13" id="KW-0752">Steroid biosynthesis</keyword>
<keyword evidence="11 13" id="KW-0753">Steroid metabolism</keyword>
<dbReference type="Proteomes" id="UP000093000">
    <property type="component" value="Unassembled WGS sequence"/>
</dbReference>
<dbReference type="OrthoDB" id="10262935at2759"/>
<comment type="similarity">
    <text evidence="2 13">Belongs to the GHMP kinase family. Mevalonate kinase subfamily.</text>
</comment>
<dbReference type="GO" id="GO:0004631">
    <property type="term" value="F:phosphomevalonate kinase activity"/>
    <property type="evidence" value="ECO:0007669"/>
    <property type="project" value="UniProtKB-UniRule"/>
</dbReference>
<dbReference type="GO" id="GO:0005777">
    <property type="term" value="C:peroxisome"/>
    <property type="evidence" value="ECO:0007669"/>
    <property type="project" value="TreeGrafter"/>
</dbReference>
<dbReference type="EC" id="2.7.4.2" evidence="3 13"/>
<comment type="pathway">
    <text evidence="1 13">Isoprenoid biosynthesis; isopentenyl diphosphate biosynthesis via mevalonate pathway; isopentenyl diphosphate from (R)-mevalonate: step 2/3.</text>
</comment>
<comment type="caution">
    <text evidence="16">The sequence shown here is derived from an EMBL/GenBank/DDBJ whole genome shotgun (WGS) entry which is preliminary data.</text>
</comment>
<keyword evidence="17" id="KW-1185">Reference proteome</keyword>
<organism evidence="16 17">
    <name type="scientific">Choanephora cucurbitarum</name>
    <dbReference type="NCBI Taxonomy" id="101091"/>
    <lineage>
        <taxon>Eukaryota</taxon>
        <taxon>Fungi</taxon>
        <taxon>Fungi incertae sedis</taxon>
        <taxon>Mucoromycota</taxon>
        <taxon>Mucoromycotina</taxon>
        <taxon>Mucoromycetes</taxon>
        <taxon>Mucorales</taxon>
        <taxon>Mucorineae</taxon>
        <taxon>Choanephoraceae</taxon>
        <taxon>Choanephoroideae</taxon>
        <taxon>Choanephora</taxon>
    </lineage>
</organism>
<dbReference type="InterPro" id="IPR016005">
    <property type="entry name" value="Erg8"/>
</dbReference>
<evidence type="ECO:0000256" key="5">
    <source>
        <dbReference type="ARBA" id="ARBA00022679"/>
    </source>
</evidence>
<dbReference type="PANTHER" id="PTHR31814">
    <property type="match status" value="1"/>
</dbReference>